<evidence type="ECO:0000313" key="3">
    <source>
        <dbReference type="Proteomes" id="UP000220639"/>
    </source>
</evidence>
<sequence>MGSVQPEAHCMSSQHQYGLLPCNLQGGVNHETTAKRPYLVRINRVYHALDIHMPDPEPLMRTPAKGRGQGGRGKPGLRIQR</sequence>
<name>A0A285B8S9_9ENTR</name>
<gene>
    <name evidence="2" type="ORF">KOSB73_320086</name>
</gene>
<dbReference type="InterPro" id="IPR035273">
    <property type="entry name" value="DUF5431"/>
</dbReference>
<organism evidence="2 3">
    <name type="scientific">Klebsiella grimontii</name>
    <dbReference type="NCBI Taxonomy" id="2058152"/>
    <lineage>
        <taxon>Bacteria</taxon>
        <taxon>Pseudomonadati</taxon>
        <taxon>Pseudomonadota</taxon>
        <taxon>Gammaproteobacteria</taxon>
        <taxon>Enterobacterales</taxon>
        <taxon>Enterobacteriaceae</taxon>
        <taxon>Klebsiella/Raoultella group</taxon>
        <taxon>Klebsiella</taxon>
    </lineage>
</organism>
<accession>A0A285B8S9</accession>
<dbReference type="Proteomes" id="UP000220639">
    <property type="component" value="Unassembled WGS sequence"/>
</dbReference>
<evidence type="ECO:0000256" key="1">
    <source>
        <dbReference type="SAM" id="MobiDB-lite"/>
    </source>
</evidence>
<reference evidence="3" key="1">
    <citation type="submission" date="2017-08" db="EMBL/GenBank/DDBJ databases">
        <authorList>
            <person name="Brisse S."/>
        </authorList>
    </citation>
    <scope>NUCLEOTIDE SEQUENCE [LARGE SCALE GENOMIC DNA]</scope>
    <source>
        <strain evidence="3">06D021</strain>
    </source>
</reference>
<protein>
    <submittedName>
        <fullName evidence="2">Protein FlmC homolog</fullName>
    </submittedName>
</protein>
<evidence type="ECO:0000313" key="2">
    <source>
        <dbReference type="EMBL" id="SNU37248.1"/>
    </source>
</evidence>
<dbReference type="NCBIfam" id="NF010277">
    <property type="entry name" value="PRK13720.1"/>
    <property type="match status" value="1"/>
</dbReference>
<dbReference type="Pfam" id="PF17496">
    <property type="entry name" value="DUF5431"/>
    <property type="match status" value="1"/>
</dbReference>
<dbReference type="EMBL" id="FZTC01000026">
    <property type="protein sequence ID" value="SNU37248.1"/>
    <property type="molecule type" value="Genomic_DNA"/>
</dbReference>
<dbReference type="AlphaFoldDB" id="A0A285B8S9"/>
<feature type="region of interest" description="Disordered" evidence="1">
    <location>
        <begin position="53"/>
        <end position="81"/>
    </location>
</feature>
<proteinExistence type="predicted"/>